<dbReference type="GO" id="GO:0005634">
    <property type="term" value="C:nucleus"/>
    <property type="evidence" value="ECO:0000318"/>
    <property type="project" value="GO_Central"/>
</dbReference>
<protein>
    <submittedName>
        <fullName evidence="9">Imb-3</fullName>
    </submittedName>
</protein>
<evidence type="ECO:0000256" key="8">
    <source>
        <dbReference type="SAM" id="MobiDB-lite"/>
    </source>
</evidence>
<comment type="subcellular location">
    <subcellularLocation>
        <location evidence="2">Cytoplasm</location>
    </subcellularLocation>
    <subcellularLocation>
        <location evidence="1">Nucleus</location>
    </subcellularLocation>
</comment>
<dbReference type="GO" id="GO:0006606">
    <property type="term" value="P:protein import into nucleus"/>
    <property type="evidence" value="ECO:0000318"/>
    <property type="project" value="GO_Central"/>
</dbReference>
<dbReference type="PROSITE" id="PS50166">
    <property type="entry name" value="IMPORTIN_B_NT"/>
    <property type="match status" value="1"/>
</dbReference>
<dbReference type="InterPro" id="IPR040122">
    <property type="entry name" value="Importin_beta"/>
</dbReference>
<feature type="region of interest" description="Disordered" evidence="8">
    <location>
        <begin position="807"/>
        <end position="834"/>
    </location>
</feature>
<organism evidence="9 10">
    <name type="scientific">Pristionchus pacificus</name>
    <name type="common">Parasitic nematode worm</name>
    <dbReference type="NCBI Taxonomy" id="54126"/>
    <lineage>
        <taxon>Eukaryota</taxon>
        <taxon>Metazoa</taxon>
        <taxon>Ecdysozoa</taxon>
        <taxon>Nematoda</taxon>
        <taxon>Chromadorea</taxon>
        <taxon>Rhabditida</taxon>
        <taxon>Rhabditina</taxon>
        <taxon>Diplogasteromorpha</taxon>
        <taxon>Diplogasteroidea</taxon>
        <taxon>Neodiplogasteridae</taxon>
        <taxon>Pristionchus</taxon>
    </lineage>
</organism>
<dbReference type="InterPro" id="IPR041653">
    <property type="entry name" value="Importin_rep_4"/>
</dbReference>
<evidence type="ECO:0000256" key="7">
    <source>
        <dbReference type="ARBA" id="ARBA00023242"/>
    </source>
</evidence>
<evidence type="ECO:0000313" key="10">
    <source>
        <dbReference type="Proteomes" id="UP000005239"/>
    </source>
</evidence>
<evidence type="ECO:0000313" key="9">
    <source>
        <dbReference type="EnsemblMetazoa" id="PPA21679.1"/>
    </source>
</evidence>
<keyword evidence="5" id="KW-0677">Repeat</keyword>
<dbReference type="InterPro" id="IPR041389">
    <property type="entry name" value="Importin_rep_6"/>
</dbReference>
<dbReference type="GO" id="GO:0061608">
    <property type="term" value="F:nuclear import signal receptor activity"/>
    <property type="evidence" value="ECO:0000318"/>
    <property type="project" value="GO_Central"/>
</dbReference>
<dbReference type="Pfam" id="PF02985">
    <property type="entry name" value="HEAT"/>
    <property type="match status" value="1"/>
</dbReference>
<keyword evidence="7" id="KW-0539">Nucleus</keyword>
<keyword evidence="6" id="KW-0653">Protein transport</keyword>
<dbReference type="SUPFAM" id="SSF48371">
    <property type="entry name" value="ARM repeat"/>
    <property type="match status" value="2"/>
</dbReference>
<dbReference type="Pfam" id="PF25780">
    <property type="entry name" value="TPR_IPO5"/>
    <property type="match status" value="1"/>
</dbReference>
<accession>A0A454XY89</accession>
<reference evidence="10" key="1">
    <citation type="journal article" date="2008" name="Nat. Genet.">
        <title>The Pristionchus pacificus genome provides a unique perspective on nematode lifestyle and parasitism.</title>
        <authorList>
            <person name="Dieterich C."/>
            <person name="Clifton S.W."/>
            <person name="Schuster L.N."/>
            <person name="Chinwalla A."/>
            <person name="Delehaunty K."/>
            <person name="Dinkelacker I."/>
            <person name="Fulton L."/>
            <person name="Fulton R."/>
            <person name="Godfrey J."/>
            <person name="Minx P."/>
            <person name="Mitreva M."/>
            <person name="Roeseler W."/>
            <person name="Tian H."/>
            <person name="Witte H."/>
            <person name="Yang S.P."/>
            <person name="Wilson R.K."/>
            <person name="Sommer R.J."/>
        </authorList>
    </citation>
    <scope>NUCLEOTIDE SEQUENCE [LARGE SCALE GENOMIC DNA]</scope>
    <source>
        <strain evidence="10">PS312</strain>
    </source>
</reference>
<evidence type="ECO:0000256" key="2">
    <source>
        <dbReference type="ARBA" id="ARBA00004496"/>
    </source>
</evidence>
<evidence type="ECO:0000256" key="5">
    <source>
        <dbReference type="ARBA" id="ARBA00022737"/>
    </source>
</evidence>
<sequence length="1105" mass="122387">MTGQAQLEAFHGLLTAMLSTDNEQRAAAEKQYEEIPQDQKPGLLFQIYRLPGVAEEHRSLALVLLRRLLSNNWEDIVPTWGNDNLSQFCNELIAAAQTETSENVRKKLTDLIAEVARNRIDDNTGAQTWSEIAQFIQHCGSSNSTPLKQMALSVIEDVPNVFGNETSASVPGLKMLFEKCLQDANASVRSSALKAYVSFIIECDEDDKTIKSLGTLAPVIIKVCEHVVATEEEDDTPLQCLADLATSLPKVLQPHLSAVINLCSQTIRNTEKDESYRHSAMEVITSLCENAANMVKKRAANHIPEILTCCLLMMTELDDDISDWLAVDDVDAEDIDDEETVAVGESSLDRIACALNGKIIVPIFIQLATQLLNDADWKKRHAGLMGLSTIGEGCQRTMEPTIVEIVKSITPFLNDAHPRVRYAACNALGQMSSDFAPTLQKRCHESVVPALVHTLEATNLPRVAAHAGAALVNFSEDCPKHIISAYLAPLMGALERVLEATYQKLLSEGKKLILEQIITTIASVADASQELFVTFYDRLIGPLKFILRECPENFKILRGKTIECISLIGLAVGKEKFSPDASDVMHALGPSMEGLTPDDPQCSYFISSWTRICKVLGPDFAQYLPMVMPPIIRAAQYSPDVAVLDDDELPGEEDPNWSFHPVGEKKHFGIRTSGLEEKATACEMIVCYARELGSTFVPYVEEISKLMVDHLKFFFHEGVRSSAAETFPYLLACVKPQGGVTAMRLLWVDYWKALKEAIKSEVETEVTSEFINAVAECVEQLGPEGLTEEELKEIGVMMKEEMEAFESRRLEREEAEDDEDADPEEAREELNEEAEIESGILARISDLCHAGFKTIGAQFFHVIDPLMPLFFPLIDVRRTYTDRQWGICILDDLVEYAPEFAYRYQQQIAQLLLSSLSDEFPEVRQAAAYGFGAMALNKRPEWAAVAAQALDGLSSMINRGDARSTEESAVATENAISAVVKIIRNCCPGMDVSNYLSSFVHWLPVTEDHEESVHVYGFLADLIEGQNPSIIGENFSNGPKILNILVKAIHHDVFEMKDDAQMVKSRVAGIIKRISADQSFFLACVGNSNLDDAEKETLKNILASA</sequence>
<dbReference type="InterPro" id="IPR001494">
    <property type="entry name" value="Importin-beta_N"/>
</dbReference>
<evidence type="ECO:0000256" key="3">
    <source>
        <dbReference type="ARBA" id="ARBA00022448"/>
    </source>
</evidence>
<dbReference type="InterPro" id="IPR016024">
    <property type="entry name" value="ARM-type_fold"/>
</dbReference>
<dbReference type="PANTHER" id="PTHR10527">
    <property type="entry name" value="IMPORTIN BETA"/>
    <property type="match status" value="1"/>
</dbReference>
<dbReference type="InterPro" id="IPR000357">
    <property type="entry name" value="HEAT"/>
</dbReference>
<proteinExistence type="predicted"/>
<dbReference type="Proteomes" id="UP000005239">
    <property type="component" value="Unassembled WGS sequence"/>
</dbReference>
<dbReference type="InterPro" id="IPR011989">
    <property type="entry name" value="ARM-like"/>
</dbReference>
<keyword evidence="10" id="KW-1185">Reference proteome</keyword>
<dbReference type="Pfam" id="PF18808">
    <property type="entry name" value="Importin_rep_4"/>
    <property type="match status" value="1"/>
</dbReference>
<evidence type="ECO:0000256" key="6">
    <source>
        <dbReference type="ARBA" id="ARBA00022927"/>
    </source>
</evidence>
<dbReference type="GO" id="GO:0031267">
    <property type="term" value="F:small GTPase binding"/>
    <property type="evidence" value="ECO:0007669"/>
    <property type="project" value="InterPro"/>
</dbReference>
<accession>A0A8R1UDF8</accession>
<evidence type="ECO:0000256" key="1">
    <source>
        <dbReference type="ARBA" id="ARBA00004123"/>
    </source>
</evidence>
<dbReference type="InterPro" id="IPR057672">
    <property type="entry name" value="TPR_IPO4/5"/>
</dbReference>
<dbReference type="Pfam" id="PF18829">
    <property type="entry name" value="Importin_rep_6"/>
    <property type="match status" value="1"/>
</dbReference>
<reference evidence="9" key="2">
    <citation type="submission" date="2022-06" db="UniProtKB">
        <authorList>
            <consortium name="EnsemblMetazoa"/>
        </authorList>
    </citation>
    <scope>IDENTIFICATION</scope>
    <source>
        <strain evidence="9">PS312</strain>
    </source>
</reference>
<dbReference type="GO" id="GO:0005737">
    <property type="term" value="C:cytoplasm"/>
    <property type="evidence" value="ECO:0000318"/>
    <property type="project" value="GO_Central"/>
</dbReference>
<dbReference type="OrthoDB" id="543373at2759"/>
<dbReference type="AlphaFoldDB" id="A0A454XY89"/>
<evidence type="ECO:0000256" key="4">
    <source>
        <dbReference type="ARBA" id="ARBA00022490"/>
    </source>
</evidence>
<dbReference type="OMA" id="PKRFVQE"/>
<keyword evidence="4" id="KW-0963">Cytoplasm</keyword>
<dbReference type="Gene3D" id="1.25.10.10">
    <property type="entry name" value="Leucine-rich Repeat Variant"/>
    <property type="match status" value="1"/>
</dbReference>
<keyword evidence="3" id="KW-0813">Transport</keyword>
<name>A0A454XY89_PRIPA</name>
<gene>
    <name evidence="9" type="primary">WBGene00111233</name>
</gene>
<dbReference type="EnsemblMetazoa" id="PPA21679.1">
    <property type="protein sequence ID" value="PPA21679.1"/>
    <property type="gene ID" value="WBGene00111233"/>
</dbReference>
<feature type="compositionally biased region" description="Acidic residues" evidence="8">
    <location>
        <begin position="813"/>
        <end position="834"/>
    </location>
</feature>
<dbReference type="Pfam" id="PF13513">
    <property type="entry name" value="HEAT_EZ"/>
    <property type="match status" value="1"/>
</dbReference>
<dbReference type="GO" id="GO:0008139">
    <property type="term" value="F:nuclear localization sequence binding"/>
    <property type="evidence" value="ECO:0000318"/>
    <property type="project" value="GO_Central"/>
</dbReference>